<proteinExistence type="inferred from homology"/>
<evidence type="ECO:0000256" key="3">
    <source>
        <dbReference type="ARBA" id="ARBA00022763"/>
    </source>
</evidence>
<comment type="caution">
    <text evidence="9">The sequence shown here is derived from an EMBL/GenBank/DDBJ whole genome shotgun (WGS) entry which is preliminary data.</text>
</comment>
<dbReference type="Pfam" id="PF11967">
    <property type="entry name" value="RecO_N"/>
    <property type="match status" value="1"/>
</dbReference>
<dbReference type="InterPro" id="IPR012340">
    <property type="entry name" value="NA-bd_OB-fold"/>
</dbReference>
<reference evidence="9 10" key="1">
    <citation type="submission" date="2017-11" db="EMBL/GenBank/DDBJ databases">
        <title>Draft genome sequence of Rhizobiales bacterium SY3-13.</title>
        <authorList>
            <person name="Sun C."/>
        </authorList>
    </citation>
    <scope>NUCLEOTIDE SEQUENCE [LARGE SCALE GENOMIC DNA]</scope>
    <source>
        <strain evidence="9 10">SY3-13</strain>
    </source>
</reference>
<dbReference type="Gene3D" id="1.20.1440.120">
    <property type="entry name" value="Recombination protein O, C-terminal domain"/>
    <property type="match status" value="1"/>
</dbReference>
<evidence type="ECO:0000313" key="9">
    <source>
        <dbReference type="EMBL" id="PJK28990.1"/>
    </source>
</evidence>
<gene>
    <name evidence="7" type="primary">recO</name>
    <name evidence="9" type="ORF">CVT23_13785</name>
</gene>
<sequence>MEWTDQAIVLSTRRHGETSAIVSLLTRERGRHAGLLRGAGSRRLRGVVMPGNEVRASWRARIADHLGTVHVEPAMSRAGFIMDDAARLAALSSACALLDQGLMEREAHPALYNATAVLFDALAAATDDWAEAYFAWELGFLAELGFGLDLEKCAGDGRRENLGYVSPKSGRAVSLEAGAPWREKLLPLPRFLVGERGRPIANHPRTDLADAAQLTGHFLERHVFSHESKGMPAVRGRFVEILLREITTSGDLNP</sequence>
<dbReference type="GO" id="GO:0043590">
    <property type="term" value="C:bacterial nucleoid"/>
    <property type="evidence" value="ECO:0007669"/>
    <property type="project" value="TreeGrafter"/>
</dbReference>
<keyword evidence="10" id="KW-1185">Reference proteome</keyword>
<evidence type="ECO:0000256" key="2">
    <source>
        <dbReference type="ARBA" id="ARBA00021310"/>
    </source>
</evidence>
<evidence type="ECO:0000256" key="6">
    <source>
        <dbReference type="ARBA" id="ARBA00033409"/>
    </source>
</evidence>
<organism evidence="9 10">
    <name type="scientific">Minwuia thermotolerans</name>
    <dbReference type="NCBI Taxonomy" id="2056226"/>
    <lineage>
        <taxon>Bacteria</taxon>
        <taxon>Pseudomonadati</taxon>
        <taxon>Pseudomonadota</taxon>
        <taxon>Alphaproteobacteria</taxon>
        <taxon>Minwuiales</taxon>
        <taxon>Minwuiaceae</taxon>
        <taxon>Minwuia</taxon>
    </lineage>
</organism>
<dbReference type="InterPro" id="IPR003717">
    <property type="entry name" value="RecO"/>
</dbReference>
<comment type="similarity">
    <text evidence="1 7">Belongs to the RecO family.</text>
</comment>
<accession>A0A2M9FZV0</accession>
<feature type="domain" description="DNA replication/recombination mediator RecO N-terminal" evidence="8">
    <location>
        <begin position="1"/>
        <end position="71"/>
    </location>
</feature>
<name>A0A2M9FZV0_9PROT</name>
<dbReference type="SUPFAM" id="SSF57863">
    <property type="entry name" value="ArfGap/RecO-like zinc finger"/>
    <property type="match status" value="1"/>
</dbReference>
<evidence type="ECO:0000256" key="1">
    <source>
        <dbReference type="ARBA" id="ARBA00007452"/>
    </source>
</evidence>
<dbReference type="OrthoDB" id="9804792at2"/>
<dbReference type="Proteomes" id="UP000229498">
    <property type="component" value="Unassembled WGS sequence"/>
</dbReference>
<evidence type="ECO:0000313" key="10">
    <source>
        <dbReference type="Proteomes" id="UP000229498"/>
    </source>
</evidence>
<dbReference type="PANTHER" id="PTHR33991:SF1">
    <property type="entry name" value="DNA REPAIR PROTEIN RECO"/>
    <property type="match status" value="1"/>
</dbReference>
<dbReference type="Pfam" id="PF02565">
    <property type="entry name" value="RecO_C"/>
    <property type="match status" value="1"/>
</dbReference>
<dbReference type="HAMAP" id="MF_00201">
    <property type="entry name" value="RecO"/>
    <property type="match status" value="1"/>
</dbReference>
<keyword evidence="5 7" id="KW-0234">DNA repair</keyword>
<evidence type="ECO:0000256" key="5">
    <source>
        <dbReference type="ARBA" id="ARBA00023204"/>
    </source>
</evidence>
<evidence type="ECO:0000256" key="4">
    <source>
        <dbReference type="ARBA" id="ARBA00023172"/>
    </source>
</evidence>
<dbReference type="AlphaFoldDB" id="A0A2M9FZV0"/>
<dbReference type="InterPro" id="IPR037278">
    <property type="entry name" value="ARFGAP/RecO"/>
</dbReference>
<dbReference type="Gene3D" id="2.40.50.140">
    <property type="entry name" value="Nucleic acid-binding proteins"/>
    <property type="match status" value="1"/>
</dbReference>
<evidence type="ECO:0000259" key="8">
    <source>
        <dbReference type="Pfam" id="PF11967"/>
    </source>
</evidence>
<dbReference type="NCBIfam" id="TIGR00613">
    <property type="entry name" value="reco"/>
    <property type="match status" value="1"/>
</dbReference>
<dbReference type="GO" id="GO:0006310">
    <property type="term" value="P:DNA recombination"/>
    <property type="evidence" value="ECO:0007669"/>
    <property type="project" value="UniProtKB-UniRule"/>
</dbReference>
<dbReference type="SUPFAM" id="SSF50249">
    <property type="entry name" value="Nucleic acid-binding proteins"/>
    <property type="match status" value="1"/>
</dbReference>
<dbReference type="RefSeq" id="WP_109794122.1">
    <property type="nucleotide sequence ID" value="NZ_PHIG01000037.1"/>
</dbReference>
<dbReference type="InterPro" id="IPR022572">
    <property type="entry name" value="DNA_rep/recomb_RecO_N"/>
</dbReference>
<comment type="function">
    <text evidence="7">Involved in DNA repair and RecF pathway recombination.</text>
</comment>
<dbReference type="GO" id="GO:0006302">
    <property type="term" value="P:double-strand break repair"/>
    <property type="evidence" value="ECO:0007669"/>
    <property type="project" value="TreeGrafter"/>
</dbReference>
<dbReference type="PANTHER" id="PTHR33991">
    <property type="entry name" value="DNA REPAIR PROTEIN RECO"/>
    <property type="match status" value="1"/>
</dbReference>
<evidence type="ECO:0000256" key="7">
    <source>
        <dbReference type="HAMAP-Rule" id="MF_00201"/>
    </source>
</evidence>
<keyword evidence="3 7" id="KW-0227">DNA damage</keyword>
<protein>
    <recommendedName>
        <fullName evidence="2 7">DNA repair protein RecO</fullName>
    </recommendedName>
    <alternativeName>
        <fullName evidence="6 7">Recombination protein O</fullName>
    </alternativeName>
</protein>
<dbReference type="EMBL" id="PHIG01000037">
    <property type="protein sequence ID" value="PJK28990.1"/>
    <property type="molecule type" value="Genomic_DNA"/>
</dbReference>
<keyword evidence="4 7" id="KW-0233">DNA recombination</keyword>
<dbReference type="InterPro" id="IPR042242">
    <property type="entry name" value="RecO_C"/>
</dbReference>